<evidence type="ECO:0000256" key="1">
    <source>
        <dbReference type="ARBA" id="ARBA00004496"/>
    </source>
</evidence>
<evidence type="ECO:0000256" key="11">
    <source>
        <dbReference type="ARBA" id="ARBA00074372"/>
    </source>
</evidence>
<evidence type="ECO:0000256" key="7">
    <source>
        <dbReference type="ARBA" id="ARBA00051538"/>
    </source>
</evidence>
<dbReference type="GO" id="GO:0005737">
    <property type="term" value="C:cytoplasm"/>
    <property type="evidence" value="ECO:0007669"/>
    <property type="project" value="UniProtKB-SubCell"/>
</dbReference>
<dbReference type="GO" id="GO:0008914">
    <property type="term" value="F:leucyl-tRNA--protein transferase activity"/>
    <property type="evidence" value="ECO:0007669"/>
    <property type="project" value="UniProtKB-UniRule"/>
</dbReference>
<reference evidence="17" key="1">
    <citation type="journal article" date="2020" name="Int. J. Syst. Evol. Microbiol.">
        <title>Alteromonas alba sp. nov., a marine bacterium isolated from the seawater of the West Pacific Ocean.</title>
        <authorList>
            <person name="Sun C."/>
            <person name="Wu Y.-H."/>
            <person name="Xamxidin M."/>
            <person name="Cheng H."/>
            <person name="Xu X.-W."/>
        </authorList>
    </citation>
    <scope>NUCLEOTIDE SEQUENCE [LARGE SCALE GENOMIC DNA]</scope>
    <source>
        <strain evidence="17">190</strain>
    </source>
</reference>
<accession>A0A2S9VCS5</accession>
<sequence length="244" mass="27323">MISLPYLEPDTPFPPVEHALDDPNGLLAYGADLSPGRLLTAYSQGIFPWFSEGEPILWWSPSPRAIIPLEGFRASTSLRKLMRKQLYQVTLNRDFAAVIHQCANIPRIQYGQTSTWITENMIAAYQALHELGLAHSVEVWKDDKLVGGLYGVAVGKVFCGESMFHWLPNTSKLALAYLVDHMQQHGGDFIDCQMPTEHLMSLGAVSIERDAFISRLNSSNQTLDQDGYICSDYQQTWCAQALSE</sequence>
<evidence type="ECO:0000256" key="12">
    <source>
        <dbReference type="ARBA" id="ARBA00077136"/>
    </source>
</evidence>
<proteinExistence type="inferred from homology"/>
<dbReference type="GO" id="GO:0030163">
    <property type="term" value="P:protein catabolic process"/>
    <property type="evidence" value="ECO:0007669"/>
    <property type="project" value="UniProtKB-UniRule"/>
</dbReference>
<dbReference type="FunFam" id="3.30.70.3550:FF:000001">
    <property type="entry name" value="Leucyl/phenylalanyl-tRNA--protein transferase"/>
    <property type="match status" value="1"/>
</dbReference>
<evidence type="ECO:0000256" key="13">
    <source>
        <dbReference type="ARBA" id="ARBA00077165"/>
    </source>
</evidence>
<comment type="catalytic activity">
    <reaction evidence="5 15">
        <text>L-phenylalanyl-tRNA(Phe) + an N-terminal L-alpha-aminoacyl-[protein] = an N-terminal L-phenylalanyl-L-alpha-aminoacyl-[protein] + tRNA(Phe)</text>
        <dbReference type="Rhea" id="RHEA:43632"/>
        <dbReference type="Rhea" id="RHEA-COMP:9668"/>
        <dbReference type="Rhea" id="RHEA-COMP:9699"/>
        <dbReference type="Rhea" id="RHEA-COMP:10636"/>
        <dbReference type="Rhea" id="RHEA-COMP:10637"/>
        <dbReference type="ChEBI" id="CHEBI:78442"/>
        <dbReference type="ChEBI" id="CHEBI:78531"/>
        <dbReference type="ChEBI" id="CHEBI:78597"/>
        <dbReference type="ChEBI" id="CHEBI:83561"/>
        <dbReference type="EC" id="2.3.2.6"/>
    </reaction>
</comment>
<evidence type="ECO:0000313" key="17">
    <source>
        <dbReference type="Proteomes" id="UP000238949"/>
    </source>
</evidence>
<dbReference type="RefSeq" id="WP_105933965.1">
    <property type="nucleotide sequence ID" value="NZ_PVNP01000053.1"/>
</dbReference>
<evidence type="ECO:0000256" key="4">
    <source>
        <dbReference type="ARBA" id="ARBA00023315"/>
    </source>
</evidence>
<dbReference type="OrthoDB" id="9790282at2"/>
<dbReference type="HAMAP" id="MF_00688">
    <property type="entry name" value="Leu_Phe_trans"/>
    <property type="match status" value="1"/>
</dbReference>
<evidence type="ECO:0000256" key="14">
    <source>
        <dbReference type="ARBA" id="ARBA00083640"/>
    </source>
</evidence>
<comment type="similarity">
    <text evidence="9 15">Belongs to the L/F-transferase family.</text>
</comment>
<comment type="caution">
    <text evidence="16">The sequence shown here is derived from an EMBL/GenBank/DDBJ whole genome shotgun (WGS) entry which is preliminary data.</text>
</comment>
<dbReference type="Gene3D" id="3.40.630.70">
    <property type="entry name" value="Leucyl/phenylalanyl-tRNA-protein transferase, C-terminal domain"/>
    <property type="match status" value="1"/>
</dbReference>
<comment type="catalytic activity">
    <reaction evidence="6 15">
        <text>N-terminal L-arginyl-[protein] + L-leucyl-tRNA(Leu) = N-terminal L-leucyl-L-arginyl-[protein] + tRNA(Leu) + H(+)</text>
        <dbReference type="Rhea" id="RHEA:50416"/>
        <dbReference type="Rhea" id="RHEA-COMP:9613"/>
        <dbReference type="Rhea" id="RHEA-COMP:9622"/>
        <dbReference type="Rhea" id="RHEA-COMP:12672"/>
        <dbReference type="Rhea" id="RHEA-COMP:12673"/>
        <dbReference type="ChEBI" id="CHEBI:15378"/>
        <dbReference type="ChEBI" id="CHEBI:64719"/>
        <dbReference type="ChEBI" id="CHEBI:78442"/>
        <dbReference type="ChEBI" id="CHEBI:78494"/>
        <dbReference type="ChEBI" id="CHEBI:133044"/>
        <dbReference type="EC" id="2.3.2.6"/>
    </reaction>
</comment>
<evidence type="ECO:0000256" key="5">
    <source>
        <dbReference type="ARBA" id="ARBA00050607"/>
    </source>
</evidence>
<dbReference type="Pfam" id="PF03588">
    <property type="entry name" value="Leu_Phe_trans"/>
    <property type="match status" value="1"/>
</dbReference>
<evidence type="ECO:0000256" key="2">
    <source>
        <dbReference type="ARBA" id="ARBA00022490"/>
    </source>
</evidence>
<evidence type="ECO:0000256" key="8">
    <source>
        <dbReference type="ARBA" id="ARBA00054043"/>
    </source>
</evidence>
<dbReference type="AlphaFoldDB" id="A0A2S9VCS5"/>
<dbReference type="InterPro" id="IPR042203">
    <property type="entry name" value="Leu/Phe-tRNA_Trfase_C"/>
</dbReference>
<dbReference type="Proteomes" id="UP000238949">
    <property type="component" value="Unassembled WGS sequence"/>
</dbReference>
<dbReference type="PANTHER" id="PTHR30098:SF2">
    <property type="entry name" value="LEUCYL_PHENYLALANYL-TRNA--PROTEIN TRANSFERASE"/>
    <property type="match status" value="1"/>
</dbReference>
<evidence type="ECO:0000256" key="9">
    <source>
        <dbReference type="ARBA" id="ARBA00061535"/>
    </source>
</evidence>
<dbReference type="EC" id="2.3.2.6" evidence="10 15"/>
<protein>
    <recommendedName>
        <fullName evidence="11 15">Leucyl/phenylalanyl-tRNA--protein transferase</fullName>
        <ecNumber evidence="10 15">2.3.2.6</ecNumber>
    </recommendedName>
    <alternativeName>
        <fullName evidence="12 15">L/F-transferase</fullName>
    </alternativeName>
    <alternativeName>
        <fullName evidence="13 15">Leucyltransferase</fullName>
    </alternativeName>
    <alternativeName>
        <fullName evidence="14 15">Phenyalanyltransferase</fullName>
    </alternativeName>
</protein>
<dbReference type="Gene3D" id="3.30.70.3550">
    <property type="entry name" value="Leucyl/phenylalanyl-tRNA-protein transferase, N-terminal domain"/>
    <property type="match status" value="1"/>
</dbReference>
<dbReference type="SUPFAM" id="SSF55729">
    <property type="entry name" value="Acyl-CoA N-acyltransferases (Nat)"/>
    <property type="match status" value="1"/>
</dbReference>
<keyword evidence="2 15" id="KW-0963">Cytoplasm</keyword>
<comment type="catalytic activity">
    <reaction evidence="7 15">
        <text>N-terminal L-lysyl-[protein] + L-leucyl-tRNA(Leu) = N-terminal L-leucyl-L-lysyl-[protein] + tRNA(Leu) + H(+)</text>
        <dbReference type="Rhea" id="RHEA:12340"/>
        <dbReference type="Rhea" id="RHEA-COMP:9613"/>
        <dbReference type="Rhea" id="RHEA-COMP:9622"/>
        <dbReference type="Rhea" id="RHEA-COMP:12670"/>
        <dbReference type="Rhea" id="RHEA-COMP:12671"/>
        <dbReference type="ChEBI" id="CHEBI:15378"/>
        <dbReference type="ChEBI" id="CHEBI:65249"/>
        <dbReference type="ChEBI" id="CHEBI:78442"/>
        <dbReference type="ChEBI" id="CHEBI:78494"/>
        <dbReference type="ChEBI" id="CHEBI:133043"/>
        <dbReference type="EC" id="2.3.2.6"/>
    </reaction>
</comment>
<dbReference type="FunFam" id="3.40.630.70:FF:000001">
    <property type="entry name" value="Leucyl/phenylalanyl-tRNA--protein transferase"/>
    <property type="match status" value="1"/>
</dbReference>
<evidence type="ECO:0000256" key="15">
    <source>
        <dbReference type="HAMAP-Rule" id="MF_00688"/>
    </source>
</evidence>
<evidence type="ECO:0000256" key="6">
    <source>
        <dbReference type="ARBA" id="ARBA00050652"/>
    </source>
</evidence>
<evidence type="ECO:0000313" key="16">
    <source>
        <dbReference type="EMBL" id="PRO74258.1"/>
    </source>
</evidence>
<name>A0A2S9VCS5_9ALTE</name>
<comment type="subcellular location">
    <subcellularLocation>
        <location evidence="1 15">Cytoplasm</location>
    </subcellularLocation>
</comment>
<organism evidence="16 17">
    <name type="scientific">Alteromonas alba</name>
    <dbReference type="NCBI Taxonomy" id="2079529"/>
    <lineage>
        <taxon>Bacteria</taxon>
        <taxon>Pseudomonadati</taxon>
        <taxon>Pseudomonadota</taxon>
        <taxon>Gammaproteobacteria</taxon>
        <taxon>Alteromonadales</taxon>
        <taxon>Alteromonadaceae</taxon>
        <taxon>Alteromonas/Salinimonas group</taxon>
        <taxon>Alteromonas</taxon>
    </lineage>
</organism>
<keyword evidence="17" id="KW-1185">Reference proteome</keyword>
<keyword evidence="4 15" id="KW-0012">Acyltransferase</keyword>
<gene>
    <name evidence="15" type="primary">aat</name>
    <name evidence="16" type="ORF">C6Y40_06930</name>
</gene>
<dbReference type="EMBL" id="PVNP01000053">
    <property type="protein sequence ID" value="PRO74258.1"/>
    <property type="molecule type" value="Genomic_DNA"/>
</dbReference>
<dbReference type="InterPro" id="IPR042221">
    <property type="entry name" value="Leu/Phe-tRNA_Trfase_N"/>
</dbReference>
<dbReference type="InterPro" id="IPR016181">
    <property type="entry name" value="Acyl_CoA_acyltransferase"/>
</dbReference>
<comment type="function">
    <text evidence="8 15">Functions in the N-end rule pathway of protein degradation where it conjugates Leu, Phe and, less efficiently, Met from aminoacyl-tRNAs to the N-termini of proteins containing an N-terminal arginine or lysine.</text>
</comment>
<dbReference type="NCBIfam" id="TIGR00667">
    <property type="entry name" value="aat"/>
    <property type="match status" value="1"/>
</dbReference>
<dbReference type="PANTHER" id="PTHR30098">
    <property type="entry name" value="LEUCYL/PHENYLALANYL-TRNA--PROTEIN TRANSFERASE"/>
    <property type="match status" value="1"/>
</dbReference>
<evidence type="ECO:0000256" key="10">
    <source>
        <dbReference type="ARBA" id="ARBA00066767"/>
    </source>
</evidence>
<evidence type="ECO:0000256" key="3">
    <source>
        <dbReference type="ARBA" id="ARBA00022679"/>
    </source>
</evidence>
<dbReference type="InterPro" id="IPR004616">
    <property type="entry name" value="Leu/Phe-tRNA_Trfase"/>
</dbReference>
<keyword evidence="3 15" id="KW-0808">Transferase</keyword>